<proteinExistence type="inferred from homology"/>
<dbReference type="CDD" id="cd16833">
    <property type="entry name" value="YfiH"/>
    <property type="match status" value="1"/>
</dbReference>
<dbReference type="AlphaFoldDB" id="A0A9E8SMN1"/>
<evidence type="ECO:0000256" key="8">
    <source>
        <dbReference type="ARBA" id="ARBA00048968"/>
    </source>
</evidence>
<gene>
    <name evidence="11" type="primary">pgeF</name>
    <name evidence="11" type="ORF">ON006_19645</name>
</gene>
<evidence type="ECO:0000256" key="4">
    <source>
        <dbReference type="ARBA" id="ARBA00022723"/>
    </source>
</evidence>
<evidence type="ECO:0000313" key="12">
    <source>
        <dbReference type="Proteomes" id="UP001164653"/>
    </source>
</evidence>
<comment type="catalytic activity">
    <reaction evidence="9">
        <text>S-methyl-5'-thioadenosine + phosphate = 5-(methylsulfanyl)-alpha-D-ribose 1-phosphate + adenine</text>
        <dbReference type="Rhea" id="RHEA:11852"/>
        <dbReference type="ChEBI" id="CHEBI:16708"/>
        <dbReference type="ChEBI" id="CHEBI:17509"/>
        <dbReference type="ChEBI" id="CHEBI:43474"/>
        <dbReference type="ChEBI" id="CHEBI:58533"/>
        <dbReference type="EC" id="2.4.2.28"/>
    </reaction>
    <physiologicalReaction direction="left-to-right" evidence="9">
        <dbReference type="Rhea" id="RHEA:11853"/>
    </physiologicalReaction>
</comment>
<evidence type="ECO:0000256" key="3">
    <source>
        <dbReference type="ARBA" id="ARBA00022679"/>
    </source>
</evidence>
<name>A0A9E8SMN1_9BACT</name>
<accession>A0A9E8SMN1</accession>
<keyword evidence="4" id="KW-0479">Metal-binding</keyword>
<keyword evidence="6" id="KW-0862">Zinc</keyword>
<comment type="catalytic activity">
    <reaction evidence="8">
        <text>adenosine + phosphate = alpha-D-ribose 1-phosphate + adenine</text>
        <dbReference type="Rhea" id="RHEA:27642"/>
        <dbReference type="ChEBI" id="CHEBI:16335"/>
        <dbReference type="ChEBI" id="CHEBI:16708"/>
        <dbReference type="ChEBI" id="CHEBI:43474"/>
        <dbReference type="ChEBI" id="CHEBI:57720"/>
        <dbReference type="EC" id="2.4.2.1"/>
    </reaction>
    <physiologicalReaction direction="left-to-right" evidence="8">
        <dbReference type="Rhea" id="RHEA:27643"/>
    </physiologicalReaction>
</comment>
<dbReference type="InterPro" id="IPR038371">
    <property type="entry name" value="Cu_polyphenol_OxRdtase_sf"/>
</dbReference>
<evidence type="ECO:0000256" key="5">
    <source>
        <dbReference type="ARBA" id="ARBA00022801"/>
    </source>
</evidence>
<comment type="catalytic activity">
    <reaction evidence="7">
        <text>adenosine + H2O + H(+) = inosine + NH4(+)</text>
        <dbReference type="Rhea" id="RHEA:24408"/>
        <dbReference type="ChEBI" id="CHEBI:15377"/>
        <dbReference type="ChEBI" id="CHEBI:15378"/>
        <dbReference type="ChEBI" id="CHEBI:16335"/>
        <dbReference type="ChEBI" id="CHEBI:17596"/>
        <dbReference type="ChEBI" id="CHEBI:28938"/>
        <dbReference type="EC" id="3.5.4.4"/>
    </reaction>
    <physiologicalReaction direction="left-to-right" evidence="7">
        <dbReference type="Rhea" id="RHEA:24409"/>
    </physiologicalReaction>
</comment>
<dbReference type="PANTHER" id="PTHR30616">
    <property type="entry name" value="UNCHARACTERIZED PROTEIN YFIH"/>
    <property type="match status" value="1"/>
</dbReference>
<evidence type="ECO:0000256" key="1">
    <source>
        <dbReference type="ARBA" id="ARBA00000553"/>
    </source>
</evidence>
<dbReference type="SUPFAM" id="SSF64438">
    <property type="entry name" value="CNF1/YfiH-like putative cysteine hydrolases"/>
    <property type="match status" value="1"/>
</dbReference>
<evidence type="ECO:0000256" key="2">
    <source>
        <dbReference type="ARBA" id="ARBA00007353"/>
    </source>
</evidence>
<dbReference type="KEGG" id="dpf:ON006_19645"/>
<dbReference type="GO" id="GO:0005507">
    <property type="term" value="F:copper ion binding"/>
    <property type="evidence" value="ECO:0007669"/>
    <property type="project" value="TreeGrafter"/>
</dbReference>
<evidence type="ECO:0000313" key="11">
    <source>
        <dbReference type="EMBL" id="WAC09962.1"/>
    </source>
</evidence>
<organism evidence="11 12">
    <name type="scientific">Dyadobacter pollutisoli</name>
    <dbReference type="NCBI Taxonomy" id="2910158"/>
    <lineage>
        <taxon>Bacteria</taxon>
        <taxon>Pseudomonadati</taxon>
        <taxon>Bacteroidota</taxon>
        <taxon>Cytophagia</taxon>
        <taxon>Cytophagales</taxon>
        <taxon>Spirosomataceae</taxon>
        <taxon>Dyadobacter</taxon>
    </lineage>
</organism>
<dbReference type="GO" id="GO:0016787">
    <property type="term" value="F:hydrolase activity"/>
    <property type="evidence" value="ECO:0007669"/>
    <property type="project" value="UniProtKB-KW"/>
</dbReference>
<dbReference type="Pfam" id="PF02578">
    <property type="entry name" value="Cu-oxidase_4"/>
    <property type="match status" value="1"/>
</dbReference>
<keyword evidence="12" id="KW-1185">Reference proteome</keyword>
<protein>
    <recommendedName>
        <fullName evidence="10">Purine nucleoside phosphorylase</fullName>
    </recommendedName>
</protein>
<comment type="catalytic activity">
    <reaction evidence="1">
        <text>inosine + phosphate = alpha-D-ribose 1-phosphate + hypoxanthine</text>
        <dbReference type="Rhea" id="RHEA:27646"/>
        <dbReference type="ChEBI" id="CHEBI:17368"/>
        <dbReference type="ChEBI" id="CHEBI:17596"/>
        <dbReference type="ChEBI" id="CHEBI:43474"/>
        <dbReference type="ChEBI" id="CHEBI:57720"/>
        <dbReference type="EC" id="2.4.2.1"/>
    </reaction>
    <physiologicalReaction direction="left-to-right" evidence="1">
        <dbReference type="Rhea" id="RHEA:27647"/>
    </physiologicalReaction>
</comment>
<reference evidence="11" key="1">
    <citation type="submission" date="2022-11" db="EMBL/GenBank/DDBJ databases">
        <title>Dyadobacter pollutisoli sp. nov., isolated from plastic dumped soil.</title>
        <authorList>
            <person name="Kim J.M."/>
            <person name="Kim K.R."/>
            <person name="Lee J.K."/>
            <person name="Hao L."/>
            <person name="Jeon C.O."/>
        </authorList>
    </citation>
    <scope>NUCLEOTIDE SEQUENCE</scope>
    <source>
        <strain evidence="11">U1</strain>
    </source>
</reference>
<evidence type="ECO:0000256" key="9">
    <source>
        <dbReference type="ARBA" id="ARBA00049893"/>
    </source>
</evidence>
<keyword evidence="5" id="KW-0378">Hydrolase</keyword>
<dbReference type="NCBIfam" id="TIGR00726">
    <property type="entry name" value="peptidoglycan editing factor PgeF"/>
    <property type="match status" value="1"/>
</dbReference>
<dbReference type="RefSeq" id="WP_244821076.1">
    <property type="nucleotide sequence ID" value="NZ_CP112998.1"/>
</dbReference>
<dbReference type="PANTHER" id="PTHR30616:SF2">
    <property type="entry name" value="PURINE NUCLEOSIDE PHOSPHORYLASE LACC1"/>
    <property type="match status" value="1"/>
</dbReference>
<evidence type="ECO:0000256" key="10">
    <source>
        <dbReference type="RuleBase" id="RU361274"/>
    </source>
</evidence>
<dbReference type="InterPro" id="IPR011324">
    <property type="entry name" value="Cytotoxic_necrot_fac-like_cat"/>
</dbReference>
<evidence type="ECO:0000256" key="6">
    <source>
        <dbReference type="ARBA" id="ARBA00022833"/>
    </source>
</evidence>
<dbReference type="InterPro" id="IPR003730">
    <property type="entry name" value="Cu_polyphenol_OxRdtase"/>
</dbReference>
<keyword evidence="3" id="KW-0808">Transferase</keyword>
<sequence>MAEQNILVKQPLFRSPSIFRDIPGLIAAESTRHGGVSTAPYHSLNLGGSTQDSPEHVVENNRRFFEALSVPLNHVAKSHQVHGTEILTVRIPGRFEGYDALITNVPHVQLAVTVADCTPILIYDTFGKAMAAIHAGWRGTAGQIARKTVEAMEKEFGTKPENCLAYIGTCIDECSFEVGEDVAQYFDSVHKRWDAGKEKFFVDLKLANKDQLLVLGLKPENIEVSEYSTILHNADYFSYRHEKGLTGRMLATIGLVTI</sequence>
<dbReference type="GO" id="GO:0017061">
    <property type="term" value="F:S-methyl-5-thioadenosine phosphorylase activity"/>
    <property type="evidence" value="ECO:0007669"/>
    <property type="project" value="UniProtKB-EC"/>
</dbReference>
<evidence type="ECO:0000256" key="7">
    <source>
        <dbReference type="ARBA" id="ARBA00047989"/>
    </source>
</evidence>
<dbReference type="Proteomes" id="UP001164653">
    <property type="component" value="Chromosome"/>
</dbReference>
<comment type="similarity">
    <text evidence="2 10">Belongs to the purine nucleoside phosphorylase YfiH/LACC1 family.</text>
</comment>
<dbReference type="EMBL" id="CP112998">
    <property type="protein sequence ID" value="WAC09962.1"/>
    <property type="molecule type" value="Genomic_DNA"/>
</dbReference>
<dbReference type="Gene3D" id="3.60.140.10">
    <property type="entry name" value="CNF1/YfiH-like putative cysteine hydrolases"/>
    <property type="match status" value="1"/>
</dbReference>